<evidence type="ECO:0000313" key="1">
    <source>
        <dbReference type="EMBL" id="AOM82108.1"/>
    </source>
</evidence>
<keyword evidence="2" id="KW-1185">Reference proteome</keyword>
<dbReference type="KEGG" id="bbev:BBEV_0736"/>
<reference evidence="1 2" key="1">
    <citation type="submission" date="2015-08" db="EMBL/GenBank/DDBJ databases">
        <title>The complete genome sequence of Bacillus beveridgei MLTeJB.</title>
        <authorList>
            <person name="Hanson T.E."/>
            <person name="Mesa C."/>
            <person name="Basesman S.M."/>
            <person name="Oremland R.S."/>
        </authorList>
    </citation>
    <scope>NUCLEOTIDE SEQUENCE [LARGE SCALE GENOMIC DNA]</scope>
    <source>
        <strain evidence="1 2">MLTeJB</strain>
    </source>
</reference>
<dbReference type="AlphaFoldDB" id="A0A1D7QSZ2"/>
<sequence>MIKCHLYNLLINRTKRIVSLLCKKCPQPIPRDKMPHYNGAERHATRLPSCFILYSFYKPHVKAVRICDRIEKYSV</sequence>
<dbReference type="EMBL" id="CP012502">
    <property type="protein sequence ID" value="AOM82108.1"/>
    <property type="molecule type" value="Genomic_DNA"/>
</dbReference>
<protein>
    <submittedName>
        <fullName evidence="1">Uncharacterized protein</fullName>
    </submittedName>
</protein>
<accession>A0A1D7QSZ2</accession>
<dbReference type="Proteomes" id="UP000094463">
    <property type="component" value="Chromosome"/>
</dbReference>
<dbReference type="STRING" id="632773.BBEV_0736"/>
<evidence type="ECO:0000313" key="2">
    <source>
        <dbReference type="Proteomes" id="UP000094463"/>
    </source>
</evidence>
<gene>
    <name evidence="1" type="ORF">BBEV_0736</name>
</gene>
<name>A0A1D7QSZ2_9BACI</name>
<organism evidence="1 2">
    <name type="scientific">Salisediminibacterium beveridgei</name>
    <dbReference type="NCBI Taxonomy" id="632773"/>
    <lineage>
        <taxon>Bacteria</taxon>
        <taxon>Bacillati</taxon>
        <taxon>Bacillota</taxon>
        <taxon>Bacilli</taxon>
        <taxon>Bacillales</taxon>
        <taxon>Bacillaceae</taxon>
        <taxon>Salisediminibacterium</taxon>
    </lineage>
</organism>
<proteinExistence type="predicted"/>